<feature type="transmembrane region" description="Helical" evidence="7">
    <location>
        <begin position="386"/>
        <end position="413"/>
    </location>
</feature>
<reference evidence="8" key="1">
    <citation type="journal article" date="2020" name="J. Eukaryot. Microbiol.">
        <title>De novo Sequencing, Assembly and Annotation of the Transcriptome for the Free-Living Testate Amoeba Arcella intermedia.</title>
        <authorList>
            <person name="Ribeiro G.M."/>
            <person name="Porfirio-Sousa A.L."/>
            <person name="Maurer-Alcala X.X."/>
            <person name="Katz L.A."/>
            <person name="Lahr D.J.G."/>
        </authorList>
    </citation>
    <scope>NUCLEOTIDE SEQUENCE</scope>
</reference>
<comment type="subcellular location">
    <subcellularLocation>
        <location evidence="7">Cell membrane</location>
        <topology evidence="7">Multi-pass membrane protein</topology>
    </subcellularLocation>
    <subcellularLocation>
        <location evidence="1">Membrane</location>
        <topology evidence="1">Multi-pass membrane protein</topology>
    </subcellularLocation>
</comment>
<feature type="transmembrane region" description="Helical" evidence="7">
    <location>
        <begin position="283"/>
        <end position="310"/>
    </location>
</feature>
<keyword evidence="4 7" id="KW-1133">Transmembrane helix</keyword>
<evidence type="ECO:0000313" key="8">
    <source>
        <dbReference type="EMBL" id="NDV30220.1"/>
    </source>
</evidence>
<feature type="transmembrane region" description="Helical" evidence="7">
    <location>
        <begin position="555"/>
        <end position="580"/>
    </location>
</feature>
<name>A0A6B2KZQ3_9EUKA</name>
<feature type="transmembrane region" description="Helical" evidence="7">
    <location>
        <begin position="36"/>
        <end position="57"/>
    </location>
</feature>
<comment type="similarity">
    <text evidence="2 7">Belongs to the CTL (choline transporter-like) family.</text>
</comment>
<proteinExistence type="inferred from homology"/>
<feature type="transmembrane region" description="Helical" evidence="7">
    <location>
        <begin position="526"/>
        <end position="548"/>
    </location>
</feature>
<evidence type="ECO:0000256" key="3">
    <source>
        <dbReference type="ARBA" id="ARBA00022692"/>
    </source>
</evidence>
<accession>A0A6B2KZQ3</accession>
<keyword evidence="3 7" id="KW-0812">Transmembrane</keyword>
<dbReference type="AlphaFoldDB" id="A0A6B2KZQ3"/>
<evidence type="ECO:0000256" key="2">
    <source>
        <dbReference type="ARBA" id="ARBA00007168"/>
    </source>
</evidence>
<dbReference type="PANTHER" id="PTHR12385:SF14">
    <property type="entry name" value="CHOLINE TRANSPORTER-LIKE 2"/>
    <property type="match status" value="1"/>
</dbReference>
<evidence type="ECO:0000256" key="4">
    <source>
        <dbReference type="ARBA" id="ARBA00022989"/>
    </source>
</evidence>
<organism evidence="8">
    <name type="scientific">Arcella intermedia</name>
    <dbReference type="NCBI Taxonomy" id="1963864"/>
    <lineage>
        <taxon>Eukaryota</taxon>
        <taxon>Amoebozoa</taxon>
        <taxon>Tubulinea</taxon>
        <taxon>Elardia</taxon>
        <taxon>Arcellinida</taxon>
        <taxon>Sphaerothecina</taxon>
        <taxon>Arcellidae</taxon>
        <taxon>Arcella</taxon>
    </lineage>
</organism>
<dbReference type="GO" id="GO:0005886">
    <property type="term" value="C:plasma membrane"/>
    <property type="evidence" value="ECO:0007669"/>
    <property type="project" value="UniProtKB-SubCell"/>
</dbReference>
<comment type="function">
    <text evidence="7">Choline transporter.</text>
</comment>
<dbReference type="Pfam" id="PF04515">
    <property type="entry name" value="Choline_transpo"/>
    <property type="match status" value="1"/>
</dbReference>
<feature type="transmembrane region" description="Helical" evidence="7">
    <location>
        <begin position="331"/>
        <end position="352"/>
    </location>
</feature>
<feature type="transmembrane region" description="Helical" evidence="7">
    <location>
        <begin position="206"/>
        <end position="232"/>
    </location>
</feature>
<dbReference type="InterPro" id="IPR007603">
    <property type="entry name" value="Choline_transptr-like"/>
</dbReference>
<dbReference type="PANTHER" id="PTHR12385">
    <property type="entry name" value="CHOLINE TRANSPORTER-LIKE (SLC FAMILY 44)"/>
    <property type="match status" value="1"/>
</dbReference>
<dbReference type="GO" id="GO:0022857">
    <property type="term" value="F:transmembrane transporter activity"/>
    <property type="evidence" value="ECO:0007669"/>
    <property type="project" value="UniProtKB-UniRule"/>
</dbReference>
<evidence type="ECO:0000256" key="1">
    <source>
        <dbReference type="ARBA" id="ARBA00004141"/>
    </source>
</evidence>
<protein>
    <recommendedName>
        <fullName evidence="7">Choline transporter-like protein</fullName>
    </recommendedName>
</protein>
<evidence type="ECO:0000256" key="5">
    <source>
        <dbReference type="ARBA" id="ARBA00023136"/>
    </source>
</evidence>
<evidence type="ECO:0000256" key="7">
    <source>
        <dbReference type="RuleBase" id="RU368066"/>
    </source>
</evidence>
<evidence type="ECO:0000256" key="6">
    <source>
        <dbReference type="ARBA" id="ARBA00023180"/>
    </source>
</evidence>
<keyword evidence="5 7" id="KW-0472">Membrane</keyword>
<sequence>MNCCSDSELDFKLLNQEHSIRYPTPKVEKKRRCQDIWIIPFYILFWAGMAIIAIFAFKDGVNPARLVYGDDSLGNVCGVNNKLNPVIVEGLSHSVYGTQFSILTDRPYQYFTEPFNDTMNPQALAKKQRLCLKSCPDVTSLSEKDLICLYDQPSPSGALVQEGKCFLPYASRPVFNKCVPNILLADHASTAVTAINNRDILEKIFAALYTTFTTLLACLAAAFGLAFLWLILIRFFAPVAVWTTVFCSALLLGTLSALLGFTSENIRLNYIAINPMERIDIDYINYQFLAAFCGISAIVTLGTILVIIFNGNNITFAIRLLDQTSKAIRDLPFLMITPFVPFFFLAGFYAYFLEVAIYLGASSVPMYDTSGNFIGYEYNYPLKGAVIIHCIGFLWTCNFIIAILRVTVAGAVAEWYHSNREAKGLVVLRSFFRVFFWNFGSQLLGSFILPVTELPRAILSFVQFFSKTRFSCCETYLRHEEHVNSYSYIMMGIYGYGFREASRKAYYIIQSSKIRVGAITCITDTVLWLGKLFIVSLVTGAGVIYMDLTDETRFWVLPILFLVVASYFLACCFMDIYVAAAQTLVLCFIEDYDRNPSDSHCYSQTLKSFFEDNSRSKICRFPRCSSKYQ</sequence>
<keyword evidence="6" id="KW-0325">Glycoprotein</keyword>
<dbReference type="EMBL" id="GIBP01001251">
    <property type="protein sequence ID" value="NDV30220.1"/>
    <property type="molecule type" value="Transcribed_RNA"/>
</dbReference>
<feature type="transmembrane region" description="Helical" evidence="7">
    <location>
        <begin position="239"/>
        <end position="263"/>
    </location>
</feature>